<dbReference type="EMBL" id="FQUA01000017">
    <property type="protein sequence ID" value="SHF10476.1"/>
    <property type="molecule type" value="Genomic_DNA"/>
</dbReference>
<evidence type="ECO:0000313" key="4">
    <source>
        <dbReference type="Proteomes" id="UP000184204"/>
    </source>
</evidence>
<proteinExistence type="predicted"/>
<reference evidence="3" key="2">
    <citation type="submission" date="2016-01" db="EMBL/GenBank/DDBJ databases">
        <authorList>
            <person name="Poehlein A."/>
            <person name="Schlien K."/>
            <person name="Gottschalk G."/>
            <person name="Buckel W."/>
            <person name="Daniel R."/>
        </authorList>
    </citation>
    <scope>NUCLEOTIDE SEQUENCE [LARGE SCALE GENOMIC DNA]</scope>
    <source>
        <strain evidence="3">X2</strain>
    </source>
</reference>
<dbReference type="EMBL" id="CP014223">
    <property type="protein sequence ID" value="AMJ40209.1"/>
    <property type="molecule type" value="Genomic_DNA"/>
</dbReference>
<protein>
    <submittedName>
        <fullName evidence="2">Uncharacterized protein</fullName>
    </submittedName>
</protein>
<evidence type="ECO:0000313" key="2">
    <source>
        <dbReference type="EMBL" id="SHF10476.1"/>
    </source>
</evidence>
<name>A0A0X8VC79_ANAPI</name>
<dbReference type="Proteomes" id="UP000068026">
    <property type="component" value="Chromosome"/>
</dbReference>
<sequence>MGKLIKPKSAATVFSLPLESFQSTCEQIHSSNPLEYPLGTKREAIRCLRDRILKNNSIYRN</sequence>
<reference evidence="4" key="4">
    <citation type="submission" date="2016-11" db="EMBL/GenBank/DDBJ databases">
        <authorList>
            <person name="Jaros S."/>
            <person name="Januszkiewicz K."/>
            <person name="Wedrychowicz H."/>
        </authorList>
    </citation>
    <scope>NUCLEOTIDE SEQUENCE [LARGE SCALE GENOMIC DNA]</scope>
    <source>
        <strain evidence="4">DSM 1682</strain>
    </source>
</reference>
<evidence type="ECO:0000313" key="3">
    <source>
        <dbReference type="Proteomes" id="UP000068026"/>
    </source>
</evidence>
<accession>A0A0X8VC79</accession>
<dbReference type="KEGG" id="cpro:CPRO_06060"/>
<reference evidence="2" key="3">
    <citation type="submission" date="2016-11" db="EMBL/GenBank/DDBJ databases">
        <authorList>
            <person name="Varghese N."/>
            <person name="Submissions S."/>
        </authorList>
    </citation>
    <scope>NUCLEOTIDE SEQUENCE</scope>
    <source>
        <strain evidence="2">DSM 1682</strain>
    </source>
</reference>
<gene>
    <name evidence="1" type="ORF">CPRO_06060</name>
    <name evidence="2" type="ORF">SAMN02745151_02802</name>
</gene>
<dbReference type="AlphaFoldDB" id="A0A0X8VC79"/>
<keyword evidence="3" id="KW-1185">Reference proteome</keyword>
<dbReference type="Proteomes" id="UP000184204">
    <property type="component" value="Unassembled WGS sequence"/>
</dbReference>
<reference evidence="1 3" key="1">
    <citation type="journal article" date="2016" name="Genome Announc.">
        <title>Complete Genome Sequence of the Amino Acid-Fermenting Clostridium propionicum X2 (DSM 1682).</title>
        <authorList>
            <person name="Poehlein A."/>
            <person name="Schlien K."/>
            <person name="Chowdhury N.P."/>
            <person name="Gottschalk G."/>
            <person name="Buckel W."/>
            <person name="Daniel R."/>
        </authorList>
    </citation>
    <scope>NUCLEOTIDE SEQUENCE [LARGE SCALE GENOMIC DNA]</scope>
    <source>
        <strain evidence="1 3">X2</strain>
    </source>
</reference>
<organism evidence="2 4">
    <name type="scientific">Anaerotignum propionicum DSM 1682</name>
    <dbReference type="NCBI Taxonomy" id="991789"/>
    <lineage>
        <taxon>Bacteria</taxon>
        <taxon>Bacillati</taxon>
        <taxon>Bacillota</taxon>
        <taxon>Clostridia</taxon>
        <taxon>Lachnospirales</taxon>
        <taxon>Anaerotignaceae</taxon>
        <taxon>Anaerotignum</taxon>
    </lineage>
</organism>
<evidence type="ECO:0000313" key="1">
    <source>
        <dbReference type="EMBL" id="AMJ40209.1"/>
    </source>
</evidence>